<gene>
    <name evidence="2" type="ORF">C1H46_002533</name>
</gene>
<evidence type="ECO:0000313" key="2">
    <source>
        <dbReference type="EMBL" id="TQE11899.1"/>
    </source>
</evidence>
<comment type="caution">
    <text evidence="2">The sequence shown here is derived from an EMBL/GenBank/DDBJ whole genome shotgun (WGS) entry which is preliminary data.</text>
</comment>
<name>A0A540NLI4_MALBA</name>
<accession>A0A540NLI4</accession>
<organism evidence="2 3">
    <name type="scientific">Malus baccata</name>
    <name type="common">Siberian crab apple</name>
    <name type="synonym">Pyrus baccata</name>
    <dbReference type="NCBI Taxonomy" id="106549"/>
    <lineage>
        <taxon>Eukaryota</taxon>
        <taxon>Viridiplantae</taxon>
        <taxon>Streptophyta</taxon>
        <taxon>Embryophyta</taxon>
        <taxon>Tracheophyta</taxon>
        <taxon>Spermatophyta</taxon>
        <taxon>Magnoliopsida</taxon>
        <taxon>eudicotyledons</taxon>
        <taxon>Gunneridae</taxon>
        <taxon>Pentapetalae</taxon>
        <taxon>rosids</taxon>
        <taxon>fabids</taxon>
        <taxon>Rosales</taxon>
        <taxon>Rosaceae</taxon>
        <taxon>Amygdaloideae</taxon>
        <taxon>Maleae</taxon>
        <taxon>Malus</taxon>
    </lineage>
</organism>
<dbReference type="AlphaFoldDB" id="A0A540NLI4"/>
<proteinExistence type="predicted"/>
<evidence type="ECO:0000256" key="1">
    <source>
        <dbReference type="SAM" id="Coils"/>
    </source>
</evidence>
<reference evidence="2 3" key="1">
    <citation type="journal article" date="2019" name="G3 (Bethesda)">
        <title>Sequencing of a Wild Apple (Malus baccata) Genome Unravels the Differences Between Cultivated and Wild Apple Species Regarding Disease Resistance and Cold Tolerance.</title>
        <authorList>
            <person name="Chen X."/>
        </authorList>
    </citation>
    <scope>NUCLEOTIDE SEQUENCE [LARGE SCALE GENOMIC DNA]</scope>
    <source>
        <strain evidence="3">cv. Shandingzi</strain>
        <tissue evidence="2">Leaves</tissue>
    </source>
</reference>
<dbReference type="Proteomes" id="UP000315295">
    <property type="component" value="Unassembled WGS sequence"/>
</dbReference>
<protein>
    <submittedName>
        <fullName evidence="2">Uncharacterized protein</fullName>
    </submittedName>
</protein>
<keyword evidence="1" id="KW-0175">Coiled coil</keyword>
<dbReference type="EMBL" id="VIEB01000025">
    <property type="protein sequence ID" value="TQE11899.1"/>
    <property type="molecule type" value="Genomic_DNA"/>
</dbReference>
<feature type="coiled-coil region" evidence="1">
    <location>
        <begin position="32"/>
        <end position="112"/>
    </location>
</feature>
<evidence type="ECO:0000313" key="3">
    <source>
        <dbReference type="Proteomes" id="UP000315295"/>
    </source>
</evidence>
<keyword evidence="3" id="KW-1185">Reference proteome</keyword>
<sequence>MSHSSEETDIGIQQQNVLEDLRKMFLEQNKALIESETEKKKLKKELERSEAHNKELKKELDQCENQLQQMKKRTSLEQRKADALVLLLADERKIWHREKDELHRKKIELEKKLDVKKLGSDGEERVQETAATNYGLKNLNSTNTNLNLQVKDVASLEESSTTEKDIMQKSLRELKKMLKHQLQNREVARREALSTHIFSGGQHDALHGRGSGMYVAEDDYERKISGKKQSTITNYVCDENEENIESTSDKLSGFK</sequence>